<comment type="subcellular location">
    <subcellularLocation>
        <location evidence="1 5">Nucleus</location>
    </subcellularLocation>
</comment>
<evidence type="ECO:0000256" key="3">
    <source>
        <dbReference type="ARBA" id="ARBA00023163"/>
    </source>
</evidence>
<dbReference type="Gene3D" id="1.10.10.60">
    <property type="entry name" value="Homeodomain-like"/>
    <property type="match status" value="1"/>
</dbReference>
<dbReference type="InterPro" id="IPR003822">
    <property type="entry name" value="PAH"/>
</dbReference>
<feature type="domain" description="Myb-like" evidence="7">
    <location>
        <begin position="827"/>
        <end position="874"/>
    </location>
</feature>
<dbReference type="PANTHER" id="PTHR16088:SF3">
    <property type="entry name" value="GON-4-LIKE PROTEIN"/>
    <property type="match status" value="1"/>
</dbReference>
<dbReference type="InterPro" id="IPR009057">
    <property type="entry name" value="Homeodomain-like_sf"/>
</dbReference>
<feature type="compositionally biased region" description="Polar residues" evidence="6">
    <location>
        <begin position="757"/>
        <end position="804"/>
    </location>
</feature>
<sequence length="888" mass="98587">MKTGVRLSLMDMILRLEEVPRSPLKEVNTSVLTEVCRFTLKVVNTSVLTEVNRSTLKEENTSVLADGDRSALKEVNTYVLASIALKEVNTSVLTEVDRSALKEVNTSVLTRVDRSELKEVNTSVLTEIDRSALKELYQELNVLLSDYPDLVSDFAGFLLPEQAVECGCLLASQEFKRAKTFLRKLEVYLARHPSHYQKVMKIFSRWSQSETRNVKELREALEPMLKMQPHLLEELSLFFGDERPPDSYMTDYEEITLDDSDEEPDPDGYEIIELPDEQDINGTKLCQCNCHKNTLDQNYLKRNRHCYSCCLKVIDGELYFRVSNKVLKKVNVIYHKPIKARSREVQRAEPAETLPWVDPELAEPTTLAWVDDDPIAEKENVDISLLPKINGTKKKKDRTRYISGGDSCSQSDPVVYNSCDQSETYVNQITSTTPTVYGTREIESSEHSQDTELEQSENSPGQTVIQSGHFVVLNEEANISPRKCEPNLEITSSSSSTLPYTNGSESTTCPDILAKALKVAMIGQGDVSMDIPHDSHSSLGFPGVKIIPSQTSVTNVIAKSFTDVTPMLSSCRSEKHFVKELFASSSDSSDSNTIKPIITVSDEMSNIGVIKSLDPSENPANIICTIAREEDSTLSQFDSIKTGFVGSSDHAKERLPTVPEEDSTEKMENCQISNITFKTFGKDVKNVQREMSTFTNIETKIVSVSDKSVTSVKSTNISHPEQDLSRSNSRLSEGKSIESPKSVISIVHPEIESSVIGFNTDSNGSGSSLHQSTEINRLTPRRTSVTKQVSSAKTVEQGHNSSPTADSQSESASEMSDSGSNSVDTVSNWNKDADRIILEVVKANGPGSETFSTISKQLRGKTPQQVSQRFHQLLEILASEETPSEEDS</sequence>
<dbReference type="Pfam" id="PF21227">
    <property type="entry name" value="Myb_DNA-binding_7"/>
    <property type="match status" value="1"/>
</dbReference>
<evidence type="ECO:0000256" key="2">
    <source>
        <dbReference type="ARBA" id="ARBA00023015"/>
    </source>
</evidence>
<feature type="region of interest" description="Disordered" evidence="6">
    <location>
        <begin position="483"/>
        <end position="504"/>
    </location>
</feature>
<dbReference type="GO" id="GO:0003712">
    <property type="term" value="F:transcription coregulator activity"/>
    <property type="evidence" value="ECO:0007669"/>
    <property type="project" value="TreeGrafter"/>
</dbReference>
<feature type="compositionally biased region" description="Low complexity" evidence="6">
    <location>
        <begin position="805"/>
        <end position="822"/>
    </location>
</feature>
<feature type="compositionally biased region" description="Polar residues" evidence="6">
    <location>
        <begin position="489"/>
        <end position="504"/>
    </location>
</feature>
<evidence type="ECO:0000259" key="7">
    <source>
        <dbReference type="PROSITE" id="PS50090"/>
    </source>
</evidence>
<feature type="region of interest" description="Disordered" evidence="6">
    <location>
        <begin position="757"/>
        <end position="827"/>
    </location>
</feature>
<dbReference type="InterPro" id="IPR001005">
    <property type="entry name" value="SANT/Myb"/>
</dbReference>
<evidence type="ECO:0000256" key="6">
    <source>
        <dbReference type="SAM" id="MobiDB-lite"/>
    </source>
</evidence>
<evidence type="ECO:0000256" key="1">
    <source>
        <dbReference type="ARBA" id="ARBA00004123"/>
    </source>
</evidence>
<accession>A0A6J8F267</accession>
<protein>
    <submittedName>
        <fullName evidence="8">GON4L</fullName>
    </submittedName>
</protein>
<dbReference type="EMBL" id="CACVKT020010484">
    <property type="protein sequence ID" value="CAC5426874.1"/>
    <property type="molecule type" value="Genomic_DNA"/>
</dbReference>
<dbReference type="AlphaFoldDB" id="A0A6J8F267"/>
<dbReference type="InterPro" id="IPR036600">
    <property type="entry name" value="PAH_sf"/>
</dbReference>
<keyword evidence="3" id="KW-0804">Transcription</keyword>
<dbReference type="PROSITE" id="PS50090">
    <property type="entry name" value="MYB_LIKE"/>
    <property type="match status" value="1"/>
</dbReference>
<evidence type="ECO:0000313" key="9">
    <source>
        <dbReference type="Proteomes" id="UP000507470"/>
    </source>
</evidence>
<dbReference type="PROSITE" id="PS51477">
    <property type="entry name" value="PAH"/>
    <property type="match status" value="1"/>
</dbReference>
<keyword evidence="9" id="KW-1185">Reference proteome</keyword>
<dbReference type="SUPFAM" id="SSF47762">
    <property type="entry name" value="PAH2 domain"/>
    <property type="match status" value="1"/>
</dbReference>
<proteinExistence type="predicted"/>
<reference evidence="8 9" key="1">
    <citation type="submission" date="2020-06" db="EMBL/GenBank/DDBJ databases">
        <authorList>
            <person name="Li R."/>
            <person name="Bekaert M."/>
        </authorList>
    </citation>
    <scope>NUCLEOTIDE SEQUENCE [LARGE SCALE GENOMIC DNA]</scope>
    <source>
        <strain evidence="9">wild</strain>
    </source>
</reference>
<gene>
    <name evidence="8" type="ORF">MCOR_58540</name>
</gene>
<feature type="region of interest" description="Disordered" evidence="6">
    <location>
        <begin position="442"/>
        <end position="464"/>
    </location>
</feature>
<evidence type="ECO:0000313" key="8">
    <source>
        <dbReference type="EMBL" id="CAC5426874.1"/>
    </source>
</evidence>
<dbReference type="GO" id="GO:0005634">
    <property type="term" value="C:nucleus"/>
    <property type="evidence" value="ECO:0007669"/>
    <property type="project" value="UniProtKB-SubCell"/>
</dbReference>
<dbReference type="PANTHER" id="PTHR16088">
    <property type="entry name" value="YY1 ASSOCIATED PROTEIN-RELATED"/>
    <property type="match status" value="1"/>
</dbReference>
<feature type="region of interest" description="Disordered" evidence="6">
    <location>
        <begin position="708"/>
        <end position="738"/>
    </location>
</feature>
<dbReference type="GO" id="GO:0006355">
    <property type="term" value="P:regulation of DNA-templated transcription"/>
    <property type="evidence" value="ECO:0007669"/>
    <property type="project" value="InterPro"/>
</dbReference>
<evidence type="ECO:0000256" key="4">
    <source>
        <dbReference type="ARBA" id="ARBA00023242"/>
    </source>
</evidence>
<keyword evidence="2" id="KW-0805">Transcription regulation</keyword>
<evidence type="ECO:0000256" key="5">
    <source>
        <dbReference type="PROSITE-ProRule" id="PRU00810"/>
    </source>
</evidence>
<organism evidence="8 9">
    <name type="scientific">Mytilus coruscus</name>
    <name type="common">Sea mussel</name>
    <dbReference type="NCBI Taxonomy" id="42192"/>
    <lineage>
        <taxon>Eukaryota</taxon>
        <taxon>Metazoa</taxon>
        <taxon>Spiralia</taxon>
        <taxon>Lophotrochozoa</taxon>
        <taxon>Mollusca</taxon>
        <taxon>Bivalvia</taxon>
        <taxon>Autobranchia</taxon>
        <taxon>Pteriomorphia</taxon>
        <taxon>Mytilida</taxon>
        <taxon>Mytiloidea</taxon>
        <taxon>Mytilidae</taxon>
        <taxon>Mytilinae</taxon>
        <taxon>Mytilus</taxon>
    </lineage>
</organism>
<dbReference type="Proteomes" id="UP000507470">
    <property type="component" value="Unassembled WGS sequence"/>
</dbReference>
<dbReference type="InterPro" id="IPR052435">
    <property type="entry name" value="YY1-Transcr_Regul"/>
</dbReference>
<dbReference type="OrthoDB" id="6257037at2759"/>
<name>A0A6J8F267_MYTCO</name>
<keyword evidence="4 5" id="KW-0539">Nucleus</keyword>
<dbReference type="SUPFAM" id="SSF46689">
    <property type="entry name" value="Homeodomain-like"/>
    <property type="match status" value="1"/>
</dbReference>